<dbReference type="EMBL" id="JANPWB010000002">
    <property type="protein sequence ID" value="KAJ1206759.1"/>
    <property type="molecule type" value="Genomic_DNA"/>
</dbReference>
<accession>A0AAV7W132</accession>
<evidence type="ECO:0000313" key="3">
    <source>
        <dbReference type="Proteomes" id="UP001066276"/>
    </source>
</evidence>
<gene>
    <name evidence="2" type="ORF">NDU88_002159</name>
</gene>
<organism evidence="2 3">
    <name type="scientific">Pleurodeles waltl</name>
    <name type="common">Iberian ribbed newt</name>
    <dbReference type="NCBI Taxonomy" id="8319"/>
    <lineage>
        <taxon>Eukaryota</taxon>
        <taxon>Metazoa</taxon>
        <taxon>Chordata</taxon>
        <taxon>Craniata</taxon>
        <taxon>Vertebrata</taxon>
        <taxon>Euteleostomi</taxon>
        <taxon>Amphibia</taxon>
        <taxon>Batrachia</taxon>
        <taxon>Caudata</taxon>
        <taxon>Salamandroidea</taxon>
        <taxon>Salamandridae</taxon>
        <taxon>Pleurodelinae</taxon>
        <taxon>Pleurodeles</taxon>
    </lineage>
</organism>
<sequence length="176" mass="18137">MVVRRTWQPVREGPRGVGTGRRRSGADPRGHEDPPRDWGSIAKAGDWGSIAKAGDWGSIAKVGDWGSIAKAGDWGSIAKAGDWGSIAKAGDWGSIAKAGDWGSIAKAGDWGSIAKAGDLAKSWKEAGAGLAGGVEAAEDCEEGSSRPSVVLVGPWQEHMPGREALSPSQRNLTPGG</sequence>
<proteinExistence type="predicted"/>
<feature type="compositionally biased region" description="Polar residues" evidence="1">
    <location>
        <begin position="166"/>
        <end position="176"/>
    </location>
</feature>
<feature type="region of interest" description="Disordered" evidence="1">
    <location>
        <begin position="157"/>
        <end position="176"/>
    </location>
</feature>
<protein>
    <submittedName>
        <fullName evidence="2">Uncharacterized protein</fullName>
    </submittedName>
</protein>
<feature type="region of interest" description="Disordered" evidence="1">
    <location>
        <begin position="1"/>
        <end position="43"/>
    </location>
</feature>
<evidence type="ECO:0000313" key="2">
    <source>
        <dbReference type="EMBL" id="KAJ1206759.1"/>
    </source>
</evidence>
<dbReference type="Proteomes" id="UP001066276">
    <property type="component" value="Chromosome 1_2"/>
</dbReference>
<feature type="compositionally biased region" description="Basic and acidic residues" evidence="1">
    <location>
        <begin position="24"/>
        <end position="36"/>
    </location>
</feature>
<reference evidence="2" key="1">
    <citation type="journal article" date="2022" name="bioRxiv">
        <title>Sequencing and chromosome-scale assembly of the giantPleurodeles waltlgenome.</title>
        <authorList>
            <person name="Brown T."/>
            <person name="Elewa A."/>
            <person name="Iarovenko S."/>
            <person name="Subramanian E."/>
            <person name="Araus A.J."/>
            <person name="Petzold A."/>
            <person name="Susuki M."/>
            <person name="Suzuki K.-i.T."/>
            <person name="Hayashi T."/>
            <person name="Toyoda A."/>
            <person name="Oliveira C."/>
            <person name="Osipova E."/>
            <person name="Leigh N.D."/>
            <person name="Simon A."/>
            <person name="Yun M.H."/>
        </authorList>
    </citation>
    <scope>NUCLEOTIDE SEQUENCE</scope>
    <source>
        <strain evidence="2">20211129_DDA</strain>
        <tissue evidence="2">Liver</tissue>
    </source>
</reference>
<evidence type="ECO:0000256" key="1">
    <source>
        <dbReference type="SAM" id="MobiDB-lite"/>
    </source>
</evidence>
<name>A0AAV7W132_PLEWA</name>
<comment type="caution">
    <text evidence="2">The sequence shown here is derived from an EMBL/GenBank/DDBJ whole genome shotgun (WGS) entry which is preliminary data.</text>
</comment>
<keyword evidence="3" id="KW-1185">Reference proteome</keyword>
<dbReference type="AlphaFoldDB" id="A0AAV7W132"/>